<keyword evidence="11 15" id="KW-0694">RNA-binding</keyword>
<keyword evidence="10" id="KW-0460">Magnesium</keyword>
<evidence type="ECO:0000256" key="15">
    <source>
        <dbReference type="PROSITE-ProRule" id="PRU00657"/>
    </source>
</evidence>
<dbReference type="FunFam" id="3.40.50.300:FF:001669">
    <property type="entry name" value="Dicer-like protein 1"/>
    <property type="match status" value="1"/>
</dbReference>
<reference evidence="21" key="1">
    <citation type="journal article" date="2017" name="Nat. Microbiol.">
        <title>Global analysis of biosynthetic gene clusters reveals vast potential of secondary metabolite production in Penicillium species.</title>
        <authorList>
            <person name="Nielsen J.C."/>
            <person name="Grijseels S."/>
            <person name="Prigent S."/>
            <person name="Ji B."/>
            <person name="Dainat J."/>
            <person name="Nielsen K.F."/>
            <person name="Frisvad J.C."/>
            <person name="Workman M."/>
            <person name="Nielsen J."/>
        </authorList>
    </citation>
    <scope>NUCLEOTIDE SEQUENCE [LARGE SCALE GENOMIC DNA]</scope>
    <source>
        <strain evidence="21">IBT 31321</strain>
    </source>
</reference>
<keyword evidence="8" id="KW-0347">Helicase</keyword>
<dbReference type="Pfam" id="PF03368">
    <property type="entry name" value="Dicer_dimer"/>
    <property type="match status" value="1"/>
</dbReference>
<evidence type="ECO:0000256" key="13">
    <source>
        <dbReference type="ARBA" id="ARBA00023211"/>
    </source>
</evidence>
<feature type="domain" description="Helicase C-terminal" evidence="18">
    <location>
        <begin position="338"/>
        <end position="514"/>
    </location>
</feature>
<evidence type="ECO:0000256" key="4">
    <source>
        <dbReference type="ARBA" id="ARBA00022723"/>
    </source>
</evidence>
<dbReference type="InterPro" id="IPR027417">
    <property type="entry name" value="P-loop_NTPase"/>
</dbReference>
<evidence type="ECO:0000256" key="3">
    <source>
        <dbReference type="ARBA" id="ARBA00022721"/>
    </source>
</evidence>
<dbReference type="EMBL" id="MDDG01000001">
    <property type="protein sequence ID" value="OQE46516.1"/>
    <property type="molecule type" value="Genomic_DNA"/>
</dbReference>
<evidence type="ECO:0000313" key="21">
    <source>
        <dbReference type="Proteomes" id="UP000191500"/>
    </source>
</evidence>
<protein>
    <recommendedName>
        <fullName evidence="22">Dicer-like protein 2</fullName>
    </recommendedName>
</protein>
<evidence type="ECO:0000256" key="9">
    <source>
        <dbReference type="ARBA" id="ARBA00022840"/>
    </source>
</evidence>
<accession>A0A1V6V796</accession>
<dbReference type="GO" id="GO:0005524">
    <property type="term" value="F:ATP binding"/>
    <property type="evidence" value="ECO:0007669"/>
    <property type="project" value="UniProtKB-KW"/>
</dbReference>
<dbReference type="STRING" id="36646.A0A1V6V796"/>
<dbReference type="Pfam" id="PF00270">
    <property type="entry name" value="DEAD"/>
    <property type="match status" value="1"/>
</dbReference>
<dbReference type="GO" id="GO:0004386">
    <property type="term" value="F:helicase activity"/>
    <property type="evidence" value="ECO:0007669"/>
    <property type="project" value="UniProtKB-KW"/>
</dbReference>
<evidence type="ECO:0000256" key="1">
    <source>
        <dbReference type="ARBA" id="ARBA00001936"/>
    </source>
</evidence>
<dbReference type="SMART" id="SM00535">
    <property type="entry name" value="RIBOc"/>
    <property type="match status" value="2"/>
</dbReference>
<dbReference type="InterPro" id="IPR038248">
    <property type="entry name" value="Dicer_dimer_sf"/>
</dbReference>
<organism evidence="20 21">
    <name type="scientific">Penicillium coprophilum</name>
    <dbReference type="NCBI Taxonomy" id="36646"/>
    <lineage>
        <taxon>Eukaryota</taxon>
        <taxon>Fungi</taxon>
        <taxon>Dikarya</taxon>
        <taxon>Ascomycota</taxon>
        <taxon>Pezizomycotina</taxon>
        <taxon>Eurotiomycetes</taxon>
        <taxon>Eurotiomycetidae</taxon>
        <taxon>Eurotiales</taxon>
        <taxon>Aspergillaceae</taxon>
        <taxon>Penicillium</taxon>
    </lineage>
</organism>
<evidence type="ECO:0000256" key="10">
    <source>
        <dbReference type="ARBA" id="ARBA00022842"/>
    </source>
</evidence>
<evidence type="ECO:0000256" key="14">
    <source>
        <dbReference type="ARBA" id="ARBA00025403"/>
    </source>
</evidence>
<keyword evidence="4" id="KW-0479">Metal-binding</keyword>
<dbReference type="InterPro" id="IPR014001">
    <property type="entry name" value="Helicase_ATP-bd"/>
</dbReference>
<feature type="domain" description="Helicase ATP-binding" evidence="17">
    <location>
        <begin position="1"/>
        <end position="176"/>
    </location>
</feature>
<dbReference type="SMART" id="SM00490">
    <property type="entry name" value="HELICc"/>
    <property type="match status" value="1"/>
</dbReference>
<name>A0A1V6V796_9EURO</name>
<dbReference type="GO" id="GO:0005737">
    <property type="term" value="C:cytoplasm"/>
    <property type="evidence" value="ECO:0007669"/>
    <property type="project" value="TreeGrafter"/>
</dbReference>
<dbReference type="Gene3D" id="1.10.1520.10">
    <property type="entry name" value="Ribonuclease III domain"/>
    <property type="match status" value="2"/>
</dbReference>
<dbReference type="InterPro" id="IPR001650">
    <property type="entry name" value="Helicase_C-like"/>
</dbReference>
<dbReference type="Pfam" id="PF00636">
    <property type="entry name" value="Ribonuclease_3"/>
    <property type="match status" value="2"/>
</dbReference>
<evidence type="ECO:0000256" key="6">
    <source>
        <dbReference type="ARBA" id="ARBA00022741"/>
    </source>
</evidence>
<dbReference type="GO" id="GO:0046872">
    <property type="term" value="F:metal ion binding"/>
    <property type="evidence" value="ECO:0007669"/>
    <property type="project" value="UniProtKB-KW"/>
</dbReference>
<dbReference type="InterPro" id="IPR011545">
    <property type="entry name" value="DEAD/DEAH_box_helicase_dom"/>
</dbReference>
<dbReference type="GO" id="GO:0050688">
    <property type="term" value="P:regulation of defense response to virus"/>
    <property type="evidence" value="ECO:0007669"/>
    <property type="project" value="UniProtKB-KW"/>
</dbReference>
<evidence type="ECO:0000256" key="5">
    <source>
        <dbReference type="ARBA" id="ARBA00022737"/>
    </source>
</evidence>
<dbReference type="CDD" id="cd00593">
    <property type="entry name" value="RIBOc"/>
    <property type="match status" value="2"/>
</dbReference>
<dbReference type="PANTHER" id="PTHR14950">
    <property type="entry name" value="DICER-RELATED"/>
    <property type="match status" value="1"/>
</dbReference>
<dbReference type="GO" id="GO:0030422">
    <property type="term" value="P:siRNA processing"/>
    <property type="evidence" value="ECO:0007669"/>
    <property type="project" value="TreeGrafter"/>
</dbReference>
<dbReference type="PROSITE" id="PS51194">
    <property type="entry name" value="HELICASE_CTER"/>
    <property type="match status" value="1"/>
</dbReference>
<dbReference type="PROSITE" id="PS00517">
    <property type="entry name" value="RNASE_3_1"/>
    <property type="match status" value="1"/>
</dbReference>
<comment type="similarity">
    <text evidence="15">Belongs to the helicase family. Dicer subfamily.</text>
</comment>
<dbReference type="Proteomes" id="UP000191500">
    <property type="component" value="Unassembled WGS sequence"/>
</dbReference>
<keyword evidence="3" id="KW-0930">Antiviral protein</keyword>
<comment type="function">
    <text evidence="14">Dicer-like endonuclease involved in cleaving double-stranded RNA in the RNA interference (RNAi) pathway. Produces 21 to 25 bp dsRNAs (siRNAs) which target the selective destruction of homologous RNAs leading to sequence-specific suppression of gene expression, called post-transcriptional gene silencing (PTGS). Part of a broad host defense response against viral infection and transposons.</text>
</comment>
<evidence type="ECO:0000256" key="7">
    <source>
        <dbReference type="ARBA" id="ARBA00022801"/>
    </source>
</evidence>
<keyword evidence="6" id="KW-0547">Nucleotide-binding</keyword>
<dbReference type="SUPFAM" id="SSF69065">
    <property type="entry name" value="RNase III domain-like"/>
    <property type="match status" value="2"/>
</dbReference>
<evidence type="ECO:0008006" key="22">
    <source>
        <dbReference type="Google" id="ProtNLM"/>
    </source>
</evidence>
<comment type="cofactor">
    <cofactor evidence="2">
        <name>Mg(2+)</name>
        <dbReference type="ChEBI" id="CHEBI:18420"/>
    </cofactor>
</comment>
<dbReference type="FunFam" id="1.10.1520.10:FF:000032">
    <property type="entry name" value="Dicer-like protein 2"/>
    <property type="match status" value="1"/>
</dbReference>
<dbReference type="PROSITE" id="PS50142">
    <property type="entry name" value="RNASE_3_2"/>
    <property type="match status" value="2"/>
</dbReference>
<dbReference type="InterPro" id="IPR005034">
    <property type="entry name" value="Dicer_dimerisation"/>
</dbReference>
<evidence type="ECO:0000259" key="16">
    <source>
        <dbReference type="PROSITE" id="PS50142"/>
    </source>
</evidence>
<feature type="domain" description="Dicer dsRNA-binding fold" evidence="19">
    <location>
        <begin position="531"/>
        <end position="625"/>
    </location>
</feature>
<dbReference type="SUPFAM" id="SSF52540">
    <property type="entry name" value="P-loop containing nucleoside triphosphate hydrolases"/>
    <property type="match status" value="1"/>
</dbReference>
<dbReference type="GO" id="GO:0005634">
    <property type="term" value="C:nucleus"/>
    <property type="evidence" value="ECO:0007669"/>
    <property type="project" value="TreeGrafter"/>
</dbReference>
<feature type="domain" description="RNase III" evidence="16">
    <location>
        <begin position="892"/>
        <end position="1022"/>
    </location>
</feature>
<keyword evidence="5" id="KW-0677">Repeat</keyword>
<dbReference type="Gene3D" id="3.40.50.300">
    <property type="entry name" value="P-loop containing nucleotide triphosphate hydrolases"/>
    <property type="match status" value="2"/>
</dbReference>
<gene>
    <name evidence="20" type="ORF">PENCOP_c001G02810</name>
</gene>
<dbReference type="PANTHER" id="PTHR14950:SF37">
    <property type="entry name" value="ENDORIBONUCLEASE DICER"/>
    <property type="match status" value="1"/>
</dbReference>
<evidence type="ECO:0000256" key="8">
    <source>
        <dbReference type="ARBA" id="ARBA00022806"/>
    </source>
</evidence>
<keyword evidence="9" id="KW-0067">ATP-binding</keyword>
<dbReference type="CDD" id="cd18802">
    <property type="entry name" value="SF2_C_dicer"/>
    <property type="match status" value="1"/>
</dbReference>
<comment type="cofactor">
    <cofactor evidence="1">
        <name>Mn(2+)</name>
        <dbReference type="ChEBI" id="CHEBI:29035"/>
    </cofactor>
</comment>
<dbReference type="InterPro" id="IPR000999">
    <property type="entry name" value="RNase_III_dom"/>
</dbReference>
<keyword evidence="21" id="KW-1185">Reference proteome</keyword>
<dbReference type="Gene3D" id="3.30.160.380">
    <property type="entry name" value="Dicer dimerisation domain"/>
    <property type="match status" value="1"/>
</dbReference>
<comment type="caution">
    <text evidence="20">The sequence shown here is derived from an EMBL/GenBank/DDBJ whole genome shotgun (WGS) entry which is preliminary data.</text>
</comment>
<evidence type="ECO:0000256" key="12">
    <source>
        <dbReference type="ARBA" id="ARBA00023118"/>
    </source>
</evidence>
<dbReference type="GO" id="GO:0051607">
    <property type="term" value="P:defense response to virus"/>
    <property type="evidence" value="ECO:0007669"/>
    <property type="project" value="UniProtKB-KW"/>
</dbReference>
<dbReference type="GO" id="GO:0004525">
    <property type="term" value="F:ribonuclease III activity"/>
    <property type="evidence" value="ECO:0007669"/>
    <property type="project" value="InterPro"/>
</dbReference>
<dbReference type="PROSITE" id="PS51192">
    <property type="entry name" value="HELICASE_ATP_BIND_1"/>
    <property type="match status" value="1"/>
</dbReference>
<dbReference type="InterPro" id="IPR036389">
    <property type="entry name" value="RNase_III_sf"/>
</dbReference>
<evidence type="ECO:0000259" key="18">
    <source>
        <dbReference type="PROSITE" id="PS51194"/>
    </source>
</evidence>
<evidence type="ECO:0000313" key="20">
    <source>
        <dbReference type="EMBL" id="OQE46516.1"/>
    </source>
</evidence>
<evidence type="ECO:0000256" key="2">
    <source>
        <dbReference type="ARBA" id="ARBA00001946"/>
    </source>
</evidence>
<proteinExistence type="inferred from homology"/>
<dbReference type="GO" id="GO:0003723">
    <property type="term" value="F:RNA binding"/>
    <property type="evidence" value="ECO:0007669"/>
    <property type="project" value="UniProtKB-UniRule"/>
</dbReference>
<keyword evidence="12" id="KW-0051">Antiviral defense</keyword>
<evidence type="ECO:0000259" key="19">
    <source>
        <dbReference type="PROSITE" id="PS51327"/>
    </source>
</evidence>
<sequence length="1348" mass="151340">MDSTGLSGDGAAYRSRGYQLEMLEASRKENIIVALVWFLAPTVALSLQQHEVITSQILSVKTKVLTGLDNVDRWTEQGVWDKVLKDVRVVVSTYAVLADALGHGFVRMSRLSLLIFDEAHHCTRRHPANKIMQNHYHPTLLRSGPNAVPRILGLTASPVVRSSNNELETIESNLNAVCRTPRVHRTELLENTHLPHLERVNYIPFDEAQYGFGSQLLSSLIECCRAYNIEDDPWIESLRSKGQTAELTKALTAGKTFCSEQLRMFQARSRHIYEELGGWAADFYISASIDELQRSIQDASEMSRLDQMERVYLLELLLAMPAAGSAEESYHISIKLEMLVDFLQKADKPGFSGLLFAKQRATVSMLARILSLHPKTRDRFQCAAYVGWASDRSRKGCLGDLLHRDMQRDTLDEFRAGRKNLIVATDVLEEGIDISACSVVICFDKPANLKSFVQRRGRARHRESTYAVMISNEDELLALHKWQELEQAMIKAYQDDERQRRELYELETTEEDVKEILSVEKTSALLTADDAVQHLHHFCAVLPVDEFSDNRPMFSFEENNVGLLLGTVTLPSSVHPTVRRAKGKSWWRTERAARKETAFQAYKALYSYGLVNDNLLPLTRKPELRFSEQTTLPSIIPAAEQYDPYVELAQGWASGQLCQTRLKIYSNGSVDEDLAVSLILPRSTPTPHPISLYWEPETSLKLHFDLQIPNFETTAERLDQMRRITALYLHAPSSRQRGDDRDFVALFVPDISHERLGEWLAVYEGKEPAIEAYLRNPTSPPTGIVRDQSKFSEPRTFSRWIVPAQVSKSSPIEIECCSLPRRRNLLQMRVISVTEDGEADAPKKSYVLPASACVIDKLPAKQGLFGLLISAILDRLEASLVAHRLNDTILKGVGIQNIDHVITAISAPIAQASTNYQRYEFFGDSVLKFTVSCQLFFRNTKWHEGYLSESRDKLIQNTRLARAALDTGIDSFILTNRFTPRKWAAPLIRNKLDPSTAKRNISTKVLADVVESLIGAAYVDGGIRKAQACLHRFLPEIDLFTNDISPHIFPEGKGVSSLIDQHRLAGLIGYTFQDPALLTEALTHASCEYDTSTQSYQRLEFLGDAVLDMVVMAVIAAHPVEMDQGPMTLLKHSVVNANLLAFFCMELCASDIPSHTTQFVNGDVNLAPHYDQIHLWRFLRSHGPNIKSAREACLERHEVLRGEICDALEHGTQYPWELFARLRADKFLADIIESVLGAIFIDCGGDLDACHAFVERIGLVWYIQRVIADGVNVVHPRNTAQNMVKGAGTLVFKRKRVESGGVATYRCSAVVNQTEIALVEGCASAEEAEVKVANVAIEHLTLHPIVSA</sequence>
<evidence type="ECO:0000259" key="17">
    <source>
        <dbReference type="PROSITE" id="PS51192"/>
    </source>
</evidence>
<keyword evidence="13" id="KW-0464">Manganese</keyword>
<dbReference type="Pfam" id="PF00271">
    <property type="entry name" value="Helicase_C"/>
    <property type="match status" value="1"/>
</dbReference>
<feature type="domain" description="RNase III" evidence="16">
    <location>
        <begin position="1061"/>
        <end position="1244"/>
    </location>
</feature>
<dbReference type="PROSITE" id="PS51327">
    <property type="entry name" value="DICER_DSRBF"/>
    <property type="match status" value="1"/>
</dbReference>
<evidence type="ECO:0000256" key="11">
    <source>
        <dbReference type="ARBA" id="ARBA00022884"/>
    </source>
</evidence>
<keyword evidence="7" id="KW-0378">Hydrolase</keyword>